<name>A0ABX2CSF7_9CYAN</name>
<accession>A0ABX2CSF7</accession>
<evidence type="ECO:0000313" key="2">
    <source>
        <dbReference type="Proteomes" id="UP000702425"/>
    </source>
</evidence>
<evidence type="ECO:0000313" key="1">
    <source>
        <dbReference type="EMBL" id="NQE33344.1"/>
    </source>
</evidence>
<protein>
    <submittedName>
        <fullName evidence="1">Uncharacterized protein</fullName>
    </submittedName>
</protein>
<sequence>MQVVNEKGNWQIIYQLPLLMRVNFLGGWFENFLAVAFDRFN</sequence>
<dbReference type="EMBL" id="SRRZ01000013">
    <property type="protein sequence ID" value="NQE33344.1"/>
    <property type="molecule type" value="Genomic_DNA"/>
</dbReference>
<keyword evidence="2" id="KW-1185">Reference proteome</keyword>
<reference evidence="1 2" key="1">
    <citation type="journal article" date="2020" name="Sci. Rep.">
        <title>A novel cyanobacterial geosmin producer, revising GeoA distribution and dispersion patterns in Bacteria.</title>
        <authorList>
            <person name="Churro C."/>
            <person name="Semedo-Aguiar A.P."/>
            <person name="Silva A.D."/>
            <person name="Pereira-Leal J.B."/>
            <person name="Leite R.B."/>
        </authorList>
    </citation>
    <scope>NUCLEOTIDE SEQUENCE [LARGE SCALE GENOMIC DNA]</scope>
    <source>
        <strain evidence="1 2">IPMA8</strain>
    </source>
</reference>
<dbReference type="Proteomes" id="UP000702425">
    <property type="component" value="Unassembled WGS sequence"/>
</dbReference>
<proteinExistence type="predicted"/>
<organism evidence="1 2">
    <name type="scientific">Microcoleus asticus IPMA8</name>
    <dbReference type="NCBI Taxonomy" id="2563858"/>
    <lineage>
        <taxon>Bacteria</taxon>
        <taxon>Bacillati</taxon>
        <taxon>Cyanobacteriota</taxon>
        <taxon>Cyanophyceae</taxon>
        <taxon>Oscillatoriophycideae</taxon>
        <taxon>Oscillatoriales</taxon>
        <taxon>Microcoleaceae</taxon>
        <taxon>Microcoleus</taxon>
        <taxon>Microcoleus asticus</taxon>
    </lineage>
</organism>
<gene>
    <name evidence="1" type="ORF">E5S67_01063</name>
</gene>
<comment type="caution">
    <text evidence="1">The sequence shown here is derived from an EMBL/GenBank/DDBJ whole genome shotgun (WGS) entry which is preliminary data.</text>
</comment>